<evidence type="ECO:0000256" key="2">
    <source>
        <dbReference type="SAM" id="MobiDB-lite"/>
    </source>
</evidence>
<feature type="region of interest" description="Disordered" evidence="2">
    <location>
        <begin position="1"/>
        <end position="25"/>
    </location>
</feature>
<dbReference type="SUPFAM" id="SSF53756">
    <property type="entry name" value="UDP-Glycosyltransferase/glycogen phosphorylase"/>
    <property type="match status" value="1"/>
</dbReference>
<gene>
    <name evidence="4" type="ORF">DDE83_008882</name>
</gene>
<dbReference type="InterPro" id="IPR010610">
    <property type="entry name" value="EryCIII-like_C"/>
</dbReference>
<proteinExistence type="predicted"/>
<dbReference type="InterPro" id="IPR050426">
    <property type="entry name" value="Glycosyltransferase_28"/>
</dbReference>
<evidence type="ECO:0000313" key="5">
    <source>
        <dbReference type="Proteomes" id="UP000249619"/>
    </source>
</evidence>
<dbReference type="Proteomes" id="UP000249619">
    <property type="component" value="Unassembled WGS sequence"/>
</dbReference>
<evidence type="ECO:0000313" key="4">
    <source>
        <dbReference type="EMBL" id="RAR01517.1"/>
    </source>
</evidence>
<comment type="caution">
    <text evidence="4">The sequence shown here is derived from an EMBL/GenBank/DDBJ whole genome shotgun (WGS) entry which is preliminary data.</text>
</comment>
<dbReference type="OrthoDB" id="5835829at2759"/>
<evidence type="ECO:0000259" key="3">
    <source>
        <dbReference type="Pfam" id="PF06722"/>
    </source>
</evidence>
<accession>A0A364MS63</accession>
<dbReference type="CDD" id="cd03784">
    <property type="entry name" value="GT1_Gtf-like"/>
    <property type="match status" value="1"/>
</dbReference>
<protein>
    <submittedName>
        <fullName evidence="4">Glycosyltransferase family 1 protein</fullName>
    </submittedName>
</protein>
<dbReference type="PANTHER" id="PTHR48050">
    <property type="entry name" value="STEROL 3-BETA-GLUCOSYLTRANSFERASE"/>
    <property type="match status" value="1"/>
</dbReference>
<evidence type="ECO:0000256" key="1">
    <source>
        <dbReference type="ARBA" id="ARBA00022679"/>
    </source>
</evidence>
<keyword evidence="1 4" id="KW-0808">Transferase</keyword>
<dbReference type="Pfam" id="PF06722">
    <property type="entry name" value="EryCIII-like_C"/>
    <property type="match status" value="1"/>
</dbReference>
<dbReference type="FunFam" id="3.40.50.2000:FF:000009">
    <property type="entry name" value="Sterol 3-beta-glucosyltransferase UGT80A2"/>
    <property type="match status" value="1"/>
</dbReference>
<dbReference type="InterPro" id="IPR002213">
    <property type="entry name" value="UDP_glucos_trans"/>
</dbReference>
<keyword evidence="5" id="KW-1185">Reference proteome</keyword>
<dbReference type="GO" id="GO:0016906">
    <property type="term" value="F:sterol 3-beta-glucosyltransferase activity"/>
    <property type="evidence" value="ECO:0007669"/>
    <property type="project" value="UniProtKB-ARBA"/>
</dbReference>
<reference evidence="5" key="1">
    <citation type="submission" date="2018-05" db="EMBL/GenBank/DDBJ databases">
        <title>Draft genome sequence of Stemphylium lycopersici strain CIDEFI 213.</title>
        <authorList>
            <person name="Medina R."/>
            <person name="Franco M.E.E."/>
            <person name="Lucentini C.G."/>
            <person name="Saparrat M.C.N."/>
            <person name="Balatti P.A."/>
        </authorList>
    </citation>
    <scope>NUCLEOTIDE SEQUENCE [LARGE SCALE GENOMIC DNA]</scope>
    <source>
        <strain evidence="5">CIDEFI 213</strain>
    </source>
</reference>
<dbReference type="Gene3D" id="3.40.50.2000">
    <property type="entry name" value="Glycogen Phosphorylase B"/>
    <property type="match status" value="2"/>
</dbReference>
<dbReference type="AlphaFoldDB" id="A0A364MS63"/>
<name>A0A364MS63_STELY</name>
<feature type="domain" description="Erythromycin biosynthesis protein CIII-like C-terminal" evidence="3">
    <location>
        <begin position="347"/>
        <end position="431"/>
    </location>
</feature>
<sequence>MEPKQDDFEPPPYEQDNRSDVAEIDWERPPIFELEGSDDGRVSIKFVSGKIPHTSNPIQTREKHYSAPNSGNLKPPRMNIVIQIVGSRGLEFFPIGGDPSSLMAYMVKNPGIIPKFKTVLAGEISQKRKMVYQMLEGCWRSCIEPDPETNIPFVAEIIIANPPSFAHVHCAQALGIPLHLVFTMPWSPTSVFPHPLANIEQSDADPHLTNYFSYGLVSMMTWQGLSDVINLWRKRSLSLSPVPATMGPSLAEYLEVPFTYCWSPSFVAKPMDWPEYIELQKFLDSGSTPVYIGFGSIVMDDATKMTDILLSAVRACGVRAIISRGWSKLGCGRNDPNVLFIDDCPHACVVHHGGAGTTACGLLNGRPTTIVPFFGDQQFWGQMIAAAQAGPRPIHHKTLSAENLAEAIQYCLTPQALSAAAKISQKMRQENGVKGAVRSFRERLPIEALCCDLIPEEPAVWLYTRSKMTLKLSEKAAFILTQQKTIDAKHLTLYQSKPIHIEQQRWDPVTAGSAVLLGTLMNFTVGFSDVFTGPAKAFSSKSEGNSSKKAAVSVGKGFGKMVGVLPKATLVDFPLAMAEGLHQMPRLYGDEVRDNGRVKGWKSGGVVAGKTFGYGFVDGISGFVTKPYEGAKEGGWLGFSKGLAKGTMGLVAQPSAGMYRSLSTTSLSRTQQKIMLARQVYGSYLARQRGYSMQKKGESGDDGSVDLIVARFEEKKSNFR</sequence>
<dbReference type="PANTHER" id="PTHR48050:SF27">
    <property type="entry name" value="GLUCOSYLTRANSFERASE, PUTATIVE (AFU_ORTHOLOGUE AFUA_7G04880)-RELATED"/>
    <property type="match status" value="1"/>
</dbReference>
<organism evidence="4 5">
    <name type="scientific">Stemphylium lycopersici</name>
    <name type="common">Tomato gray leaf spot disease fungus</name>
    <name type="synonym">Thyrospora lycopersici</name>
    <dbReference type="NCBI Taxonomy" id="183478"/>
    <lineage>
        <taxon>Eukaryota</taxon>
        <taxon>Fungi</taxon>
        <taxon>Dikarya</taxon>
        <taxon>Ascomycota</taxon>
        <taxon>Pezizomycotina</taxon>
        <taxon>Dothideomycetes</taxon>
        <taxon>Pleosporomycetidae</taxon>
        <taxon>Pleosporales</taxon>
        <taxon>Pleosporineae</taxon>
        <taxon>Pleosporaceae</taxon>
        <taxon>Stemphylium</taxon>
    </lineage>
</organism>
<dbReference type="EMBL" id="QGDH01000265">
    <property type="protein sequence ID" value="RAR01517.1"/>
    <property type="molecule type" value="Genomic_DNA"/>
</dbReference>
<feature type="compositionally biased region" description="Basic and acidic residues" evidence="2">
    <location>
        <begin position="15"/>
        <end position="25"/>
    </location>
</feature>